<protein>
    <submittedName>
        <fullName evidence="1">Uncharacterized protein</fullName>
    </submittedName>
</protein>
<keyword evidence="2" id="KW-1185">Reference proteome</keyword>
<dbReference type="Proteomes" id="UP000326396">
    <property type="component" value="Linkage Group LG11"/>
</dbReference>
<dbReference type="OrthoDB" id="10253878at2759"/>
<evidence type="ECO:0000313" key="1">
    <source>
        <dbReference type="EMBL" id="KAD6795320.1"/>
    </source>
</evidence>
<dbReference type="AlphaFoldDB" id="A0A5N6PQG4"/>
<proteinExistence type="predicted"/>
<sequence>MIFGDSSLVFKHMISGIKIYFNAGKVNPCHQLKFLQLPGGNLEEYQTNRRMEFEGNNCLKWEDCEEQINLAQLASKEPILFYDELRVDDVLMRSRDTLASESILLLSNSKTC</sequence>
<gene>
    <name evidence="1" type="ORF">E3N88_06216</name>
</gene>
<accession>A0A5N6PQG4</accession>
<dbReference type="EMBL" id="SZYD01000003">
    <property type="protein sequence ID" value="KAD6795320.1"/>
    <property type="molecule type" value="Genomic_DNA"/>
</dbReference>
<comment type="caution">
    <text evidence="1">The sequence shown here is derived from an EMBL/GenBank/DDBJ whole genome shotgun (WGS) entry which is preliminary data.</text>
</comment>
<organism evidence="1 2">
    <name type="scientific">Mikania micrantha</name>
    <name type="common">bitter vine</name>
    <dbReference type="NCBI Taxonomy" id="192012"/>
    <lineage>
        <taxon>Eukaryota</taxon>
        <taxon>Viridiplantae</taxon>
        <taxon>Streptophyta</taxon>
        <taxon>Embryophyta</taxon>
        <taxon>Tracheophyta</taxon>
        <taxon>Spermatophyta</taxon>
        <taxon>Magnoliopsida</taxon>
        <taxon>eudicotyledons</taxon>
        <taxon>Gunneridae</taxon>
        <taxon>Pentapetalae</taxon>
        <taxon>asterids</taxon>
        <taxon>campanulids</taxon>
        <taxon>Asterales</taxon>
        <taxon>Asteraceae</taxon>
        <taxon>Asteroideae</taxon>
        <taxon>Heliantheae alliance</taxon>
        <taxon>Eupatorieae</taxon>
        <taxon>Mikania</taxon>
    </lineage>
</organism>
<name>A0A5N6PQG4_9ASTR</name>
<evidence type="ECO:0000313" key="2">
    <source>
        <dbReference type="Proteomes" id="UP000326396"/>
    </source>
</evidence>
<reference evidence="1 2" key="1">
    <citation type="submission" date="2019-05" db="EMBL/GenBank/DDBJ databases">
        <title>Mikania micrantha, genome provides insights into the molecular mechanism of rapid growth.</title>
        <authorList>
            <person name="Liu B."/>
        </authorList>
    </citation>
    <scope>NUCLEOTIDE SEQUENCE [LARGE SCALE GENOMIC DNA]</scope>
    <source>
        <strain evidence="1">NLD-2019</strain>
        <tissue evidence="1">Leaf</tissue>
    </source>
</reference>